<evidence type="ECO:0000313" key="4">
    <source>
        <dbReference type="WBParaSite" id="L893_g3551.t2"/>
    </source>
</evidence>
<accession>A0A1I8A993</accession>
<dbReference type="Proteomes" id="UP000095287">
    <property type="component" value="Unplaced"/>
</dbReference>
<name>A0A1I8A993_9BILA</name>
<evidence type="ECO:0000256" key="2">
    <source>
        <dbReference type="SAM" id="MobiDB-lite"/>
    </source>
</evidence>
<organism evidence="3 4">
    <name type="scientific">Steinernema glaseri</name>
    <dbReference type="NCBI Taxonomy" id="37863"/>
    <lineage>
        <taxon>Eukaryota</taxon>
        <taxon>Metazoa</taxon>
        <taxon>Ecdysozoa</taxon>
        <taxon>Nematoda</taxon>
        <taxon>Chromadorea</taxon>
        <taxon>Rhabditida</taxon>
        <taxon>Tylenchina</taxon>
        <taxon>Panagrolaimomorpha</taxon>
        <taxon>Strongyloidoidea</taxon>
        <taxon>Steinernematidae</taxon>
        <taxon>Steinernema</taxon>
    </lineage>
</organism>
<dbReference type="WBParaSite" id="L893_g3551.t2">
    <property type="protein sequence ID" value="L893_g3551.t2"/>
    <property type="gene ID" value="L893_g3551"/>
</dbReference>
<keyword evidence="1" id="KW-0175">Coiled coil</keyword>
<keyword evidence="3" id="KW-1185">Reference proteome</keyword>
<dbReference type="AlphaFoldDB" id="A0A1I8A993"/>
<sequence length="92" mass="10667">MKEIGCQWDDLEDREFGIETTEFIRDNETNDLQAAIAEAQAEQQELMHELRRVADDVFVFSNGEEETRTRSVSLAVPQENRGYNEGEQEQTE</sequence>
<feature type="coiled-coil region" evidence="1">
    <location>
        <begin position="25"/>
        <end position="56"/>
    </location>
</feature>
<protein>
    <submittedName>
        <fullName evidence="4">Scaffolding protein</fullName>
    </submittedName>
</protein>
<reference evidence="4" key="1">
    <citation type="submission" date="2016-11" db="UniProtKB">
        <authorList>
            <consortium name="WormBaseParasite"/>
        </authorList>
    </citation>
    <scope>IDENTIFICATION</scope>
</reference>
<proteinExistence type="predicted"/>
<feature type="region of interest" description="Disordered" evidence="2">
    <location>
        <begin position="68"/>
        <end position="92"/>
    </location>
</feature>
<evidence type="ECO:0000256" key="1">
    <source>
        <dbReference type="SAM" id="Coils"/>
    </source>
</evidence>
<evidence type="ECO:0000313" key="3">
    <source>
        <dbReference type="Proteomes" id="UP000095287"/>
    </source>
</evidence>